<gene>
    <name evidence="3" type="ORF">PQG83_20715</name>
</gene>
<proteinExistence type="predicted"/>
<keyword evidence="1" id="KW-0560">Oxidoreductase</keyword>
<organism evidence="3 4">
    <name type="scientific">Candidatus Nitrospira neomarina</name>
    <dbReference type="NCBI Taxonomy" id="3020899"/>
    <lineage>
        <taxon>Bacteria</taxon>
        <taxon>Pseudomonadati</taxon>
        <taxon>Nitrospirota</taxon>
        <taxon>Nitrospiria</taxon>
        <taxon>Nitrospirales</taxon>
        <taxon>Nitrospiraceae</taxon>
        <taxon>Nitrospira</taxon>
    </lineage>
</organism>
<evidence type="ECO:0000313" key="4">
    <source>
        <dbReference type="Proteomes" id="UP001302494"/>
    </source>
</evidence>
<dbReference type="SUPFAM" id="SSF53323">
    <property type="entry name" value="Pyruvate-ferredoxin oxidoreductase, PFOR, domain III"/>
    <property type="match status" value="1"/>
</dbReference>
<accession>A0AA96GIV6</accession>
<feature type="domain" description="Pyruvate/ketoisovalerate oxidoreductase catalytic" evidence="2">
    <location>
        <begin position="10"/>
        <end position="180"/>
    </location>
</feature>
<dbReference type="InterPro" id="IPR011894">
    <property type="entry name" value="PorC_KorC"/>
</dbReference>
<protein>
    <submittedName>
        <fullName evidence="3">2-oxoacid:acceptor oxidoreductase family protein</fullName>
    </submittedName>
</protein>
<sequence>MIQIRIHGRGGQGVVTAAELLALAAFRDGKEAQAFPSFGSERTGAPVTAFCRIDSQPIRSREPVYHPDVLLIQDSTLLHQVDVFAGLAMSAFVLINSTRDVDALHLRDFVIQHPEMQMHTLPASDLALKHLGRPFANIGMVAGYAALTGEVSKASVNQAITEKFPGTIGELNAAVAAEVYDYVAANLAKV</sequence>
<dbReference type="AlphaFoldDB" id="A0AA96GIV6"/>
<dbReference type="PANTHER" id="PTHR43366">
    <property type="entry name" value="PYRUVATE SYNTHASE SUBUNIT PORC"/>
    <property type="match status" value="1"/>
</dbReference>
<evidence type="ECO:0000256" key="1">
    <source>
        <dbReference type="ARBA" id="ARBA00023002"/>
    </source>
</evidence>
<dbReference type="InterPro" id="IPR019752">
    <property type="entry name" value="Pyrv/ketoisovalerate_OxRed_cat"/>
</dbReference>
<dbReference type="InterPro" id="IPR002869">
    <property type="entry name" value="Pyrv_flavodox_OxRed_cen"/>
</dbReference>
<dbReference type="KEGG" id="nneo:PQG83_20715"/>
<dbReference type="RefSeq" id="WP_312745183.1">
    <property type="nucleotide sequence ID" value="NZ_CP116968.1"/>
</dbReference>
<evidence type="ECO:0000259" key="2">
    <source>
        <dbReference type="Pfam" id="PF01558"/>
    </source>
</evidence>
<dbReference type="Pfam" id="PF01558">
    <property type="entry name" value="POR"/>
    <property type="match status" value="1"/>
</dbReference>
<dbReference type="InterPro" id="IPR051626">
    <property type="entry name" value="Oxidoreductase_gamma_subunit"/>
</dbReference>
<dbReference type="GO" id="GO:0016625">
    <property type="term" value="F:oxidoreductase activity, acting on the aldehyde or oxo group of donors, iron-sulfur protein as acceptor"/>
    <property type="evidence" value="ECO:0007669"/>
    <property type="project" value="InterPro"/>
</dbReference>
<dbReference type="PANTHER" id="PTHR43366:SF1">
    <property type="entry name" value="PYRUVATE SYNTHASE SUBUNIT PORC"/>
    <property type="match status" value="1"/>
</dbReference>
<dbReference type="EMBL" id="CP116968">
    <property type="protein sequence ID" value="WNM62137.1"/>
    <property type="molecule type" value="Genomic_DNA"/>
</dbReference>
<dbReference type="Gene3D" id="3.40.920.10">
    <property type="entry name" value="Pyruvate-ferredoxin oxidoreductase, PFOR, domain III"/>
    <property type="match status" value="1"/>
</dbReference>
<evidence type="ECO:0000313" key="3">
    <source>
        <dbReference type="EMBL" id="WNM62137.1"/>
    </source>
</evidence>
<reference evidence="3 4" key="1">
    <citation type="submission" date="2023-01" db="EMBL/GenBank/DDBJ databases">
        <title>Cultivation and genomic characterization of new, ubiquitous marine nitrite-oxidizing bacteria from the Nitrospirales.</title>
        <authorList>
            <person name="Mueller A.J."/>
            <person name="Daebeler A."/>
            <person name="Herbold C.W."/>
            <person name="Kirkegaard R.H."/>
            <person name="Daims H."/>
        </authorList>
    </citation>
    <scope>NUCLEOTIDE SEQUENCE [LARGE SCALE GENOMIC DNA]</scope>
    <source>
        <strain evidence="3 4">DK</strain>
    </source>
</reference>
<dbReference type="NCBIfam" id="TIGR02175">
    <property type="entry name" value="PorC_KorC"/>
    <property type="match status" value="1"/>
</dbReference>
<name>A0AA96GIV6_9BACT</name>
<dbReference type="Proteomes" id="UP001302494">
    <property type="component" value="Chromosome"/>
</dbReference>
<keyword evidence="4" id="KW-1185">Reference proteome</keyword>